<dbReference type="RefSeq" id="WP_096619239.1">
    <property type="nucleotide sequence ID" value="NZ_RPOF01000001.1"/>
</dbReference>
<keyword evidence="2" id="KW-1185">Reference proteome</keyword>
<dbReference type="AlphaFoldDB" id="A0A291B9F9"/>
<name>A0A291B9F9_9GAMM</name>
<accession>A0A291B9F9</accession>
<protein>
    <submittedName>
        <fullName evidence="1">Uncharacterized protein</fullName>
    </submittedName>
</protein>
<dbReference type="Proteomes" id="UP000218160">
    <property type="component" value="Chromosome 1"/>
</dbReference>
<proteinExistence type="predicted"/>
<evidence type="ECO:0000313" key="2">
    <source>
        <dbReference type="Proteomes" id="UP000218160"/>
    </source>
</evidence>
<sequence>MHEIIAAEFSALNATDGDVLSNLFKQICEESMKYPAVVPMIPDRVTKPFVLDEWLHSPH</sequence>
<dbReference type="KEGG" id="elux:BTN50_1155"/>
<organism evidence="1 2">
    <name type="scientific">Candidatus Enterovibrio altilux</name>
    <dbReference type="NCBI Taxonomy" id="1927128"/>
    <lineage>
        <taxon>Bacteria</taxon>
        <taxon>Pseudomonadati</taxon>
        <taxon>Pseudomonadota</taxon>
        <taxon>Gammaproteobacteria</taxon>
        <taxon>Vibrionales</taxon>
        <taxon>Vibrionaceae</taxon>
        <taxon>Enterovibrio</taxon>
    </lineage>
</organism>
<reference evidence="2" key="1">
    <citation type="submission" date="2017-04" db="EMBL/GenBank/DDBJ databases">
        <title>Genome evolution of the luminous symbionts of deep sea anglerfish.</title>
        <authorList>
            <person name="Hendry T.A."/>
        </authorList>
    </citation>
    <scope>NUCLEOTIDE SEQUENCE [LARGE SCALE GENOMIC DNA]</scope>
</reference>
<dbReference type="EMBL" id="CP020660">
    <property type="protein sequence ID" value="ATF09646.1"/>
    <property type="molecule type" value="Genomic_DNA"/>
</dbReference>
<gene>
    <name evidence="1" type="ORF">BTN50_1155</name>
</gene>
<evidence type="ECO:0000313" key="1">
    <source>
        <dbReference type="EMBL" id="ATF09646.1"/>
    </source>
</evidence>